<organism evidence="2 3">
    <name type="scientific">Desulfovibrio psychrotolerans</name>
    <dbReference type="NCBI Taxonomy" id="415242"/>
    <lineage>
        <taxon>Bacteria</taxon>
        <taxon>Pseudomonadati</taxon>
        <taxon>Thermodesulfobacteriota</taxon>
        <taxon>Desulfovibrionia</taxon>
        <taxon>Desulfovibrionales</taxon>
        <taxon>Desulfovibrionaceae</taxon>
        <taxon>Desulfovibrio</taxon>
    </lineage>
</organism>
<comment type="caution">
    <text evidence="2">The sequence shown here is derived from an EMBL/GenBank/DDBJ whole genome shotgun (WGS) entry which is preliminary data.</text>
</comment>
<gene>
    <name evidence="2" type="ORF">DSM19430T_10890</name>
</gene>
<protein>
    <submittedName>
        <fullName evidence="2">Uncharacterized protein</fullName>
    </submittedName>
</protein>
<evidence type="ECO:0000313" key="3">
    <source>
        <dbReference type="Proteomes" id="UP000503820"/>
    </source>
</evidence>
<feature type="region of interest" description="Disordered" evidence="1">
    <location>
        <begin position="1"/>
        <end position="22"/>
    </location>
</feature>
<dbReference type="Proteomes" id="UP000503820">
    <property type="component" value="Unassembled WGS sequence"/>
</dbReference>
<name>A0A7J0BTF0_9BACT</name>
<sequence>MGYALRQQRTQPALKNGNGVGAAHFHEPQGAVQFLMETGKKTFTKGRVPEGISYIHNALPWCCWVKTNG</sequence>
<keyword evidence="3" id="KW-1185">Reference proteome</keyword>
<accession>A0A7J0BTF0</accession>
<evidence type="ECO:0000313" key="2">
    <source>
        <dbReference type="EMBL" id="GFM36405.1"/>
    </source>
</evidence>
<proteinExistence type="predicted"/>
<dbReference type="AlphaFoldDB" id="A0A7J0BTF0"/>
<reference evidence="2 3" key="1">
    <citation type="submission" date="2020-05" db="EMBL/GenBank/DDBJ databases">
        <title>Draft genome sequence of Desulfovibrio psychrotolerans JS1T.</title>
        <authorList>
            <person name="Ueno A."/>
            <person name="Tamazawa S."/>
            <person name="Tamamura S."/>
            <person name="Murakami T."/>
            <person name="Kiyama T."/>
            <person name="Inomata H."/>
            <person name="Amano Y."/>
            <person name="Miyakawa K."/>
            <person name="Tamaki H."/>
            <person name="Naganuma T."/>
            <person name="Kaneko K."/>
        </authorList>
    </citation>
    <scope>NUCLEOTIDE SEQUENCE [LARGE SCALE GENOMIC DNA]</scope>
    <source>
        <strain evidence="2 3">JS1</strain>
    </source>
</reference>
<evidence type="ECO:0000256" key="1">
    <source>
        <dbReference type="SAM" id="MobiDB-lite"/>
    </source>
</evidence>
<dbReference type="EMBL" id="BLVP01000006">
    <property type="protein sequence ID" value="GFM36405.1"/>
    <property type="molecule type" value="Genomic_DNA"/>
</dbReference>